<reference evidence="4 5" key="2">
    <citation type="journal article" date="2018" name="Plant J.">
        <title>The Physcomitrella patens chromosome-scale assembly reveals moss genome structure and evolution.</title>
        <authorList>
            <person name="Lang D."/>
            <person name="Ullrich K.K."/>
            <person name="Murat F."/>
            <person name="Fuchs J."/>
            <person name="Jenkins J."/>
            <person name="Haas F.B."/>
            <person name="Piednoel M."/>
            <person name="Gundlach H."/>
            <person name="Van Bel M."/>
            <person name="Meyberg R."/>
            <person name="Vives C."/>
            <person name="Morata J."/>
            <person name="Symeonidi A."/>
            <person name="Hiss M."/>
            <person name="Muchero W."/>
            <person name="Kamisugi Y."/>
            <person name="Saleh O."/>
            <person name="Blanc G."/>
            <person name="Decker E.L."/>
            <person name="van Gessel N."/>
            <person name="Grimwood J."/>
            <person name="Hayes R.D."/>
            <person name="Graham S.W."/>
            <person name="Gunter L.E."/>
            <person name="McDaniel S.F."/>
            <person name="Hoernstein S.N.W."/>
            <person name="Larsson A."/>
            <person name="Li F.W."/>
            <person name="Perroud P.F."/>
            <person name="Phillips J."/>
            <person name="Ranjan P."/>
            <person name="Rokshar D.S."/>
            <person name="Rothfels C.J."/>
            <person name="Schneider L."/>
            <person name="Shu S."/>
            <person name="Stevenson D.W."/>
            <person name="Thummler F."/>
            <person name="Tillich M."/>
            <person name="Villarreal Aguilar J.C."/>
            <person name="Widiez T."/>
            <person name="Wong G.K."/>
            <person name="Wymore A."/>
            <person name="Zhang Y."/>
            <person name="Zimmer A.D."/>
            <person name="Quatrano R.S."/>
            <person name="Mayer K.F.X."/>
            <person name="Goodstein D."/>
            <person name="Casacuberta J.M."/>
            <person name="Vandepoele K."/>
            <person name="Reski R."/>
            <person name="Cuming A.C."/>
            <person name="Tuskan G.A."/>
            <person name="Maumus F."/>
            <person name="Salse J."/>
            <person name="Schmutz J."/>
            <person name="Rensing S.A."/>
        </authorList>
    </citation>
    <scope>NUCLEOTIDE SEQUENCE [LARGE SCALE GENOMIC DNA]</scope>
    <source>
        <strain evidence="4 5">cv. Gransden 2004</strain>
    </source>
</reference>
<dbReference type="GO" id="GO:0016788">
    <property type="term" value="F:hydrolase activity, acting on ester bonds"/>
    <property type="evidence" value="ECO:0007669"/>
    <property type="project" value="InterPro"/>
</dbReference>
<dbReference type="InParanoid" id="A0A7I4A7Y2"/>
<dbReference type="PANTHER" id="PTHR45966:SF13">
    <property type="entry name" value="GDSL ESTERASE_LIPASE"/>
    <property type="match status" value="1"/>
</dbReference>
<sequence>MKDLAVATALRKRPMEGNKWSLWLPSAILFQIVSVILTAVYVHGASVPALYVFGDSTVDCGTNNYINTTQAFRGNFPPYGKDFFKNPTGRFSNGRVIVDFIVEYAGKPLIPPFLEPNADLSHGANFGSGGAGVLVETNEGHVVDLQTQLRQFLHHKAEVTEKSGQAFAEELFSDAVYIVSIGSNDYLGGYFGNPKQQEKYTPEQFVRAVATSIVESIKILYSSGARKIVVFDLGPMGCLPALRDLEETRSCSAPVSAVAAAHNDAVKGALSQLGQFLPGLTIVTTNFYKFFSERLENPSQYGYVSVDEPCCGAGPCEGRCGVHEGHPSKPECQHCSDANTYVWWDPYHPSETVHHQFAQTVWNGTSPYIEPVAMLHLFKQKAEAHGNYADKLDLFVGDPLQQLVSESMLMT</sequence>
<keyword evidence="3" id="KW-1133">Transmembrane helix</keyword>
<dbReference type="Gramene" id="Pp3c11_25640V3.5">
    <property type="protein sequence ID" value="Pp3c11_25640V3.5"/>
    <property type="gene ID" value="Pp3c11_25640"/>
</dbReference>
<comment type="similarity">
    <text evidence="1">Belongs to the 'GDSL' lipolytic enzyme family.</text>
</comment>
<dbReference type="InterPro" id="IPR036514">
    <property type="entry name" value="SGNH_hydro_sf"/>
</dbReference>
<dbReference type="GeneID" id="112288637"/>
<dbReference type="Gene3D" id="3.40.50.1110">
    <property type="entry name" value="SGNH hydrolase"/>
    <property type="match status" value="1"/>
</dbReference>
<keyword evidence="5" id="KW-1185">Reference proteome</keyword>
<dbReference type="OrthoDB" id="1600564at2759"/>
<accession>A0A7I4A7Y2</accession>
<protein>
    <submittedName>
        <fullName evidence="4">Uncharacterized protein</fullName>
    </submittedName>
</protein>
<dbReference type="EMBL" id="ABEU02000011">
    <property type="status" value="NOT_ANNOTATED_CDS"/>
    <property type="molecule type" value="Genomic_DNA"/>
</dbReference>
<dbReference type="EnsemblPlants" id="Pp3c11_25640V3.5">
    <property type="protein sequence ID" value="Pp3c11_25640V3.5"/>
    <property type="gene ID" value="Pp3c11_25640"/>
</dbReference>
<evidence type="ECO:0000313" key="5">
    <source>
        <dbReference type="Proteomes" id="UP000006727"/>
    </source>
</evidence>
<dbReference type="SUPFAM" id="SSF52266">
    <property type="entry name" value="SGNH hydrolase"/>
    <property type="match status" value="1"/>
</dbReference>
<dbReference type="InterPro" id="IPR035669">
    <property type="entry name" value="SGNH_plant_lipase-like"/>
</dbReference>
<evidence type="ECO:0000313" key="4">
    <source>
        <dbReference type="EnsemblPlants" id="Pp3c11_25640V3.5"/>
    </source>
</evidence>
<dbReference type="KEGG" id="ppp:112288637"/>
<reference evidence="4 5" key="1">
    <citation type="journal article" date="2008" name="Science">
        <title>The Physcomitrella genome reveals evolutionary insights into the conquest of land by plants.</title>
        <authorList>
            <person name="Rensing S."/>
            <person name="Lang D."/>
            <person name="Zimmer A."/>
            <person name="Terry A."/>
            <person name="Salamov A."/>
            <person name="Shapiro H."/>
            <person name="Nishiyama T."/>
            <person name="Perroud P.-F."/>
            <person name="Lindquist E."/>
            <person name="Kamisugi Y."/>
            <person name="Tanahashi T."/>
            <person name="Sakakibara K."/>
            <person name="Fujita T."/>
            <person name="Oishi K."/>
            <person name="Shin-I T."/>
            <person name="Kuroki Y."/>
            <person name="Toyoda A."/>
            <person name="Suzuki Y."/>
            <person name="Hashimoto A."/>
            <person name="Yamaguchi K."/>
            <person name="Sugano A."/>
            <person name="Kohara Y."/>
            <person name="Fujiyama A."/>
            <person name="Anterola A."/>
            <person name="Aoki S."/>
            <person name="Ashton N."/>
            <person name="Barbazuk W.B."/>
            <person name="Barker E."/>
            <person name="Bennetzen J."/>
            <person name="Bezanilla M."/>
            <person name="Blankenship R."/>
            <person name="Cho S.H."/>
            <person name="Dutcher S."/>
            <person name="Estelle M."/>
            <person name="Fawcett J.A."/>
            <person name="Gundlach H."/>
            <person name="Hanada K."/>
            <person name="Heyl A."/>
            <person name="Hicks K.A."/>
            <person name="Hugh J."/>
            <person name="Lohr M."/>
            <person name="Mayer K."/>
            <person name="Melkozernov A."/>
            <person name="Murata T."/>
            <person name="Nelson D."/>
            <person name="Pils B."/>
            <person name="Prigge M."/>
            <person name="Reiss B."/>
            <person name="Renner T."/>
            <person name="Rombauts S."/>
            <person name="Rushton P."/>
            <person name="Sanderfoot A."/>
            <person name="Schween G."/>
            <person name="Shiu S.-H."/>
            <person name="Stueber K."/>
            <person name="Theodoulou F.L."/>
            <person name="Tu H."/>
            <person name="Van de Peer Y."/>
            <person name="Verrier P.J."/>
            <person name="Waters E."/>
            <person name="Wood A."/>
            <person name="Yang L."/>
            <person name="Cove D."/>
            <person name="Cuming A."/>
            <person name="Hasebe M."/>
            <person name="Lucas S."/>
            <person name="Mishler D.B."/>
            <person name="Reski R."/>
            <person name="Grigoriev I."/>
            <person name="Quatrano R.S."/>
            <person name="Boore J.L."/>
        </authorList>
    </citation>
    <scope>NUCLEOTIDE SEQUENCE [LARGE SCALE GENOMIC DNA]</scope>
    <source>
        <strain evidence="4 5">cv. Gransden 2004</strain>
    </source>
</reference>
<dbReference type="PANTHER" id="PTHR45966">
    <property type="entry name" value="GDSL-LIKE LIPASE/ACYLHYDROLASE"/>
    <property type="match status" value="1"/>
</dbReference>
<dbReference type="RefSeq" id="XP_024388811.1">
    <property type="nucleotide sequence ID" value="XM_024533043.2"/>
</dbReference>
<keyword evidence="3" id="KW-0472">Membrane</keyword>
<dbReference type="AlphaFoldDB" id="A0A7I4A7Y2"/>
<dbReference type="Pfam" id="PF00657">
    <property type="entry name" value="Lipase_GDSL"/>
    <property type="match status" value="1"/>
</dbReference>
<evidence type="ECO:0000256" key="1">
    <source>
        <dbReference type="ARBA" id="ARBA00008668"/>
    </source>
</evidence>
<dbReference type="InterPro" id="IPR044552">
    <property type="entry name" value="GLIP1-5/GLL25"/>
</dbReference>
<dbReference type="CDD" id="cd01837">
    <property type="entry name" value="SGNH_plant_lipase_like"/>
    <property type="match status" value="1"/>
</dbReference>
<feature type="transmembrane region" description="Helical" evidence="3">
    <location>
        <begin position="20"/>
        <end position="42"/>
    </location>
</feature>
<reference evidence="4" key="3">
    <citation type="submission" date="2020-12" db="UniProtKB">
        <authorList>
            <consortium name="EnsemblPlants"/>
        </authorList>
    </citation>
    <scope>IDENTIFICATION</scope>
</reference>
<dbReference type="Proteomes" id="UP000006727">
    <property type="component" value="Chromosome 11"/>
</dbReference>
<dbReference type="FunCoup" id="A0A7I4A7Y2">
    <property type="interactions" value="37"/>
</dbReference>
<evidence type="ECO:0000256" key="3">
    <source>
        <dbReference type="SAM" id="Phobius"/>
    </source>
</evidence>
<dbReference type="InterPro" id="IPR001087">
    <property type="entry name" value="GDSL"/>
</dbReference>
<keyword evidence="3" id="KW-0812">Transmembrane</keyword>
<evidence type="ECO:0000256" key="2">
    <source>
        <dbReference type="ARBA" id="ARBA00022729"/>
    </source>
</evidence>
<organism evidence="4 5">
    <name type="scientific">Physcomitrium patens</name>
    <name type="common">Spreading-leaved earth moss</name>
    <name type="synonym">Physcomitrella patens</name>
    <dbReference type="NCBI Taxonomy" id="3218"/>
    <lineage>
        <taxon>Eukaryota</taxon>
        <taxon>Viridiplantae</taxon>
        <taxon>Streptophyta</taxon>
        <taxon>Embryophyta</taxon>
        <taxon>Bryophyta</taxon>
        <taxon>Bryophytina</taxon>
        <taxon>Bryopsida</taxon>
        <taxon>Funariidae</taxon>
        <taxon>Funariales</taxon>
        <taxon>Funariaceae</taxon>
        <taxon>Physcomitrium</taxon>
    </lineage>
</organism>
<proteinExistence type="inferred from homology"/>
<name>A0A7I4A7Y2_PHYPA</name>
<gene>
    <name evidence="4" type="primary">LOC112288637</name>
</gene>
<keyword evidence="2" id="KW-0732">Signal</keyword>